<evidence type="ECO:0000313" key="5">
    <source>
        <dbReference type="EMBL" id="AYV45015.1"/>
    </source>
</evidence>
<dbReference type="SUPFAM" id="SSF52279">
    <property type="entry name" value="Beta-D-glucan exohydrolase, C-terminal domain"/>
    <property type="match status" value="1"/>
</dbReference>
<keyword evidence="1 6" id="KW-0378">Hydrolase</keyword>
<dbReference type="InterPro" id="IPR017853">
    <property type="entry name" value="GH"/>
</dbReference>
<dbReference type="SUPFAM" id="SSF51445">
    <property type="entry name" value="(Trans)glycosidases"/>
    <property type="match status" value="1"/>
</dbReference>
<dbReference type="Proteomes" id="UP000281192">
    <property type="component" value="Chromosome"/>
</dbReference>
<protein>
    <submittedName>
        <fullName evidence="6">1,4-beta-D-glucan glucohydrolase</fullName>
    </submittedName>
</protein>
<dbReference type="Pfam" id="PF18559">
    <property type="entry name" value="Exop_C"/>
    <property type="match status" value="1"/>
</dbReference>
<evidence type="ECO:0000313" key="6">
    <source>
        <dbReference type="EMBL" id="PLR17283.1"/>
    </source>
</evidence>
<dbReference type="InterPro" id="IPR051915">
    <property type="entry name" value="Cellulose_Degrad_GH3"/>
</dbReference>
<dbReference type="GO" id="GO:0009251">
    <property type="term" value="P:glucan catabolic process"/>
    <property type="evidence" value="ECO:0007669"/>
    <property type="project" value="TreeGrafter"/>
</dbReference>
<sequence>MAREPRALRRPAAASKPYAAPVACSGAAASFPLAVAPLFRSRSPVTPFRLSALALLAATSLTSVAGAQVLTPAGKAAANVAAWPAVKSPAALTDAATEAKITALIAKMSVREKVGQTIQADIGSIRPEQLREYPLGSILAGGSSGPNGNDKAGPKEWAEFVDLFRAVSLETRDGHVPIPLMFGIDAVHGHNNVVGATLFPHNVGLGAARDPDLIERIGKATAEEVAVAGGDWTFGPTVAVPRDDRWGRSYEGYGEDPEIVRSYAGRMTLGLQGKLVAGKTLEAGRIAGSAKHFLADGGTLNGKDQGDAADSEADLVRLHAQGYPPSIEAGILTVMASFSSWNGVKHTGNKTLLNDVLKDRMGFSGFVVGDWNAHGQVDGCSNVSCPQALNAGLDMYMAPDSWQGLFDNTLKQVESGEIPMARLDDAVRRILRVKVKSGLFERVAPPVQGRYERVGAPDHRALAREAVAKSLVLIKNDGVLPIKAGAKVLVAGDADDIGKAAGGWTLSWQGTGNTNADFPGAQSIWSGLKDAVEASGGKAILSKDGAFTDKPDVAVVVFGETPYAEFQGDLQHLEYQPGDKTDLALLKKLKAQGVPVVAVFLSGRPLWVNPEINASDAFVAAWLPGSEGGGIADVLVAGKDGKAKRDFTGKLSFSWPRRADQGPLNHGDKGYDPQFAYGYGLSYAKPGKVAKLGEVSGVSGAGVNVDKYFVAGRTPAPWLLSTAGGVKLTAIDAAAQEDARLATWTGPGALLVNGPPADLTRQTTGDLSIAFTYRVDEKATGPVGFSVSCGEGCAGGVDVTKIFADAPVGEWRKTQIKLSCLKAAGADMSRISSPVVLSAQAGFKLAFREIRLEPTDAHVTCPGQ</sequence>
<organism evidence="6 7">
    <name type="scientific">Caulobacter flavus</name>
    <dbReference type="NCBI Taxonomy" id="1679497"/>
    <lineage>
        <taxon>Bacteria</taxon>
        <taxon>Pseudomonadati</taxon>
        <taxon>Pseudomonadota</taxon>
        <taxon>Alphaproteobacteria</taxon>
        <taxon>Caulobacterales</taxon>
        <taxon>Caulobacteraceae</taxon>
        <taxon>Caulobacter</taxon>
    </lineage>
</organism>
<keyword evidence="8" id="KW-1185">Reference proteome</keyword>
<dbReference type="GO" id="GO:0008422">
    <property type="term" value="F:beta-glucosidase activity"/>
    <property type="evidence" value="ECO:0007669"/>
    <property type="project" value="TreeGrafter"/>
</dbReference>
<dbReference type="InterPro" id="IPR002772">
    <property type="entry name" value="Glyco_hydro_3_C"/>
</dbReference>
<evidence type="ECO:0000259" key="3">
    <source>
        <dbReference type="Pfam" id="PF01915"/>
    </source>
</evidence>
<dbReference type="Pfam" id="PF00933">
    <property type="entry name" value="Glyco_hydro_3"/>
    <property type="match status" value="1"/>
</dbReference>
<dbReference type="EMBL" id="CP026100">
    <property type="protein sequence ID" value="AYV45015.1"/>
    <property type="molecule type" value="Genomic_DNA"/>
</dbReference>
<reference evidence="6 7" key="1">
    <citation type="submission" date="2017-12" db="EMBL/GenBank/DDBJ databases">
        <title>The genome sequence of Caulobacter flavus CGMCC1 15093.</title>
        <authorList>
            <person name="Gao J."/>
            <person name="Mao X."/>
            <person name="Sun J."/>
        </authorList>
    </citation>
    <scope>NUCLEOTIDE SEQUENCE [LARGE SCALE GENOMIC DNA]</scope>
    <source>
        <strain evidence="6 7">CGMCC1 15093</strain>
    </source>
</reference>
<dbReference type="PANTHER" id="PTHR30620">
    <property type="entry name" value="PERIPLASMIC BETA-GLUCOSIDASE-RELATED"/>
    <property type="match status" value="1"/>
</dbReference>
<feature type="domain" description="ExoP galactose-binding-like" evidence="4">
    <location>
        <begin position="721"/>
        <end position="852"/>
    </location>
</feature>
<dbReference type="PANTHER" id="PTHR30620:SF77">
    <property type="entry name" value="LYSOSOMAL BETA GLUCOSIDASE-LIKE"/>
    <property type="match status" value="1"/>
</dbReference>
<dbReference type="Gene3D" id="3.20.20.300">
    <property type="entry name" value="Glycoside hydrolase, family 3, N-terminal domain"/>
    <property type="match status" value="1"/>
</dbReference>
<evidence type="ECO:0000313" key="7">
    <source>
        <dbReference type="Proteomes" id="UP000234483"/>
    </source>
</evidence>
<dbReference type="PRINTS" id="PR00133">
    <property type="entry name" value="GLHYDRLASE3"/>
</dbReference>
<dbReference type="InterPro" id="IPR001764">
    <property type="entry name" value="Glyco_hydro_3_N"/>
</dbReference>
<dbReference type="Gene3D" id="2.60.120.430">
    <property type="entry name" value="Galactose-binding lectin"/>
    <property type="match status" value="1"/>
</dbReference>
<name>A0A2N5CUS4_9CAUL</name>
<feature type="domain" description="Glycoside hydrolase family 3 N-terminal" evidence="2">
    <location>
        <begin position="110"/>
        <end position="433"/>
    </location>
</feature>
<evidence type="ECO:0000313" key="8">
    <source>
        <dbReference type="Proteomes" id="UP000281192"/>
    </source>
</evidence>
<dbReference type="InterPro" id="IPR036881">
    <property type="entry name" value="Glyco_hydro_3_C_sf"/>
</dbReference>
<accession>A0A2N5CUS4</accession>
<evidence type="ECO:0000259" key="4">
    <source>
        <dbReference type="Pfam" id="PF18559"/>
    </source>
</evidence>
<proteinExistence type="predicted"/>
<dbReference type="Proteomes" id="UP000234483">
    <property type="component" value="Unassembled WGS sequence"/>
</dbReference>
<dbReference type="Gene3D" id="3.40.50.1700">
    <property type="entry name" value="Glycoside hydrolase family 3 C-terminal domain"/>
    <property type="match status" value="1"/>
</dbReference>
<gene>
    <name evidence="5" type="ORF">C1707_01390</name>
    <name evidence="6" type="ORF">CFHF_10005</name>
</gene>
<dbReference type="EMBL" id="PJRQ01000018">
    <property type="protein sequence ID" value="PLR17283.1"/>
    <property type="molecule type" value="Genomic_DNA"/>
</dbReference>
<dbReference type="AlphaFoldDB" id="A0A2N5CUS4"/>
<reference evidence="5 8" key="2">
    <citation type="submission" date="2018-01" db="EMBL/GenBank/DDBJ databases">
        <title>Complete genome sequence of Caulobacter flavus RHGG3.</title>
        <authorList>
            <person name="Yang E."/>
        </authorList>
    </citation>
    <scope>NUCLEOTIDE SEQUENCE [LARGE SCALE GENOMIC DNA]</scope>
    <source>
        <strain evidence="5 8">RHGG3</strain>
    </source>
</reference>
<dbReference type="OrthoDB" id="9781691at2"/>
<dbReference type="InterPro" id="IPR041443">
    <property type="entry name" value="Exop_C"/>
</dbReference>
<evidence type="ECO:0000256" key="1">
    <source>
        <dbReference type="ARBA" id="ARBA00022801"/>
    </source>
</evidence>
<dbReference type="KEGG" id="cfh:C1707_01390"/>
<evidence type="ECO:0000259" key="2">
    <source>
        <dbReference type="Pfam" id="PF00933"/>
    </source>
</evidence>
<dbReference type="InterPro" id="IPR036962">
    <property type="entry name" value="Glyco_hydro_3_N_sf"/>
</dbReference>
<dbReference type="Pfam" id="PF01915">
    <property type="entry name" value="Glyco_hydro_3_C"/>
    <property type="match status" value="1"/>
</dbReference>
<feature type="domain" description="Glycoside hydrolase family 3 C-terminal" evidence="3">
    <location>
        <begin position="471"/>
        <end position="683"/>
    </location>
</feature>